<accession>A0A7S0L162</accession>
<dbReference type="InterPro" id="IPR038566">
    <property type="entry name" value="Mediator_Med6_sf"/>
</dbReference>
<dbReference type="PANTHER" id="PTHR13104">
    <property type="entry name" value="MED-6-RELATED"/>
    <property type="match status" value="1"/>
</dbReference>
<name>A0A7S0L162_9EUKA</name>
<evidence type="ECO:0000256" key="7">
    <source>
        <dbReference type="SAM" id="MobiDB-lite"/>
    </source>
</evidence>
<evidence type="ECO:0000256" key="4">
    <source>
        <dbReference type="ARBA" id="ARBA00023163"/>
    </source>
</evidence>
<gene>
    <name evidence="6" type="primary">MED6</name>
    <name evidence="8" type="ORF">CPEL01642_LOCUS1098</name>
</gene>
<evidence type="ECO:0000256" key="1">
    <source>
        <dbReference type="ARBA" id="ARBA00004123"/>
    </source>
</evidence>
<evidence type="ECO:0000256" key="2">
    <source>
        <dbReference type="ARBA" id="ARBA00007526"/>
    </source>
</evidence>
<evidence type="ECO:0000313" key="8">
    <source>
        <dbReference type="EMBL" id="CAD8597768.1"/>
    </source>
</evidence>
<dbReference type="EMBL" id="HBEY01002267">
    <property type="protein sequence ID" value="CAD8597768.1"/>
    <property type="molecule type" value="Transcribed_RNA"/>
</dbReference>
<evidence type="ECO:0000256" key="5">
    <source>
        <dbReference type="ARBA" id="ARBA00023242"/>
    </source>
</evidence>
<evidence type="ECO:0000256" key="3">
    <source>
        <dbReference type="ARBA" id="ARBA00023015"/>
    </source>
</evidence>
<evidence type="ECO:0000256" key="6">
    <source>
        <dbReference type="RuleBase" id="RU364143"/>
    </source>
</evidence>
<comment type="subunit">
    <text evidence="6">Component of the Mediator complex.</text>
</comment>
<dbReference type="GO" id="GO:0016592">
    <property type="term" value="C:mediator complex"/>
    <property type="evidence" value="ECO:0007669"/>
    <property type="project" value="InterPro"/>
</dbReference>
<comment type="subcellular location">
    <subcellularLocation>
        <location evidence="1 6">Nucleus</location>
    </subcellularLocation>
</comment>
<comment type="similarity">
    <text evidence="2 6">Belongs to the Mediator complex subunit 6 family.</text>
</comment>
<keyword evidence="4 6" id="KW-0804">Transcription</keyword>
<protein>
    <recommendedName>
        <fullName evidence="6">Mediator of RNA polymerase II transcription subunit 6</fullName>
    </recommendedName>
    <alternativeName>
        <fullName evidence="6">Mediator complex subunit 6</fullName>
    </alternativeName>
</protein>
<dbReference type="Pfam" id="PF04934">
    <property type="entry name" value="Med6"/>
    <property type="match status" value="1"/>
</dbReference>
<keyword evidence="5 6" id="KW-0539">Nucleus</keyword>
<keyword evidence="6" id="KW-0010">Activator</keyword>
<keyword evidence="3 6" id="KW-0805">Transcription regulation</keyword>
<proteinExistence type="inferred from homology"/>
<feature type="region of interest" description="Disordered" evidence="7">
    <location>
        <begin position="172"/>
        <end position="194"/>
    </location>
</feature>
<dbReference type="AlphaFoldDB" id="A0A7S0L162"/>
<dbReference type="GO" id="GO:0006357">
    <property type="term" value="P:regulation of transcription by RNA polymerase II"/>
    <property type="evidence" value="ECO:0007669"/>
    <property type="project" value="InterPro"/>
</dbReference>
<dbReference type="GO" id="GO:0003712">
    <property type="term" value="F:transcription coregulator activity"/>
    <property type="evidence" value="ECO:0007669"/>
    <property type="project" value="InterPro"/>
</dbReference>
<comment type="function">
    <text evidence="6">Component of the Mediator complex, a coactivator involved in the regulated transcription of nearly all RNA polymerase II-dependent genes. Mediator functions as a bridge to convey information from gene-specific regulatory proteins to the basal RNA polymerase II transcription machinery. Mediator is recruited to promoters by direct interactions with regulatory proteins and serves as a scaffold for the assembly of a functional preinitiation complex with RNA polymerase II and the general transcription factors.</text>
</comment>
<feature type="compositionally biased region" description="Basic residues" evidence="7">
    <location>
        <begin position="182"/>
        <end position="194"/>
    </location>
</feature>
<dbReference type="Gene3D" id="3.10.450.580">
    <property type="entry name" value="Mediator complex, subunit Med6"/>
    <property type="match status" value="1"/>
</dbReference>
<dbReference type="InterPro" id="IPR007018">
    <property type="entry name" value="Mediator_Med6"/>
</dbReference>
<sequence length="194" mass="21912">MCFIKKVMPRTALEALTTISWEDKAWLETFPLNAGTVLDYFSKSQFYDRTCNNELVKMQNGLAPAEVEAAMAQMSGFEYVVHHAHELPPTSESTPHSLYVILRQQRTIRPSGSPVLTPVRYYYVLDGVTYEVPAVHEVLKERLMHIGWLLDSAFDAIARGVELPHASRGALEGHATMEAKKPLRQSKRKRVAVD</sequence>
<organism evidence="8">
    <name type="scientific">Coccolithus braarudii</name>
    <dbReference type="NCBI Taxonomy" id="221442"/>
    <lineage>
        <taxon>Eukaryota</taxon>
        <taxon>Haptista</taxon>
        <taxon>Haptophyta</taxon>
        <taxon>Prymnesiophyceae</taxon>
        <taxon>Coccolithales</taxon>
        <taxon>Coccolithaceae</taxon>
        <taxon>Coccolithus</taxon>
    </lineage>
</organism>
<reference evidence="8" key="1">
    <citation type="submission" date="2021-01" db="EMBL/GenBank/DDBJ databases">
        <authorList>
            <person name="Corre E."/>
            <person name="Pelletier E."/>
            <person name="Niang G."/>
            <person name="Scheremetjew M."/>
            <person name="Finn R."/>
            <person name="Kale V."/>
            <person name="Holt S."/>
            <person name="Cochrane G."/>
            <person name="Meng A."/>
            <person name="Brown T."/>
            <person name="Cohen L."/>
        </authorList>
    </citation>
    <scope>NUCLEOTIDE SEQUENCE</scope>
    <source>
        <strain evidence="8">PLY182g</strain>
    </source>
</reference>